<accession>A0A3M0G636</accession>
<comment type="caution">
    <text evidence="1">The sequence shown here is derived from an EMBL/GenBank/DDBJ whole genome shotgun (WGS) entry which is preliminary data.</text>
</comment>
<gene>
    <name evidence="1" type="ORF">EAX61_06675</name>
</gene>
<evidence type="ECO:0008006" key="3">
    <source>
        <dbReference type="Google" id="ProtNLM"/>
    </source>
</evidence>
<dbReference type="EMBL" id="REFV01000005">
    <property type="protein sequence ID" value="RMB60501.1"/>
    <property type="molecule type" value="Genomic_DNA"/>
</dbReference>
<evidence type="ECO:0000313" key="1">
    <source>
        <dbReference type="EMBL" id="RMB60501.1"/>
    </source>
</evidence>
<dbReference type="SUPFAM" id="SSF69304">
    <property type="entry name" value="Tricorn protease N-terminal domain"/>
    <property type="match status" value="1"/>
</dbReference>
<proteinExistence type="predicted"/>
<evidence type="ECO:0000313" key="2">
    <source>
        <dbReference type="Proteomes" id="UP000281985"/>
    </source>
</evidence>
<dbReference type="RefSeq" id="WP_121916905.1">
    <property type="nucleotide sequence ID" value="NZ_REFV01000005.1"/>
</dbReference>
<dbReference type="Proteomes" id="UP000281985">
    <property type="component" value="Unassembled WGS sequence"/>
</dbReference>
<organism evidence="1 2">
    <name type="scientific">Dokdonia sinensis</name>
    <dbReference type="NCBI Taxonomy" id="2479847"/>
    <lineage>
        <taxon>Bacteria</taxon>
        <taxon>Pseudomonadati</taxon>
        <taxon>Bacteroidota</taxon>
        <taxon>Flavobacteriia</taxon>
        <taxon>Flavobacteriales</taxon>
        <taxon>Flavobacteriaceae</taxon>
        <taxon>Dokdonia</taxon>
    </lineage>
</organism>
<sequence>MRRFLWSLVILSTLGCSNDDDVVVENESTSEFSSFTAITLDDEFIYQYNFSESSQTATSRNLTLELNIARQVEFVHEQQAVLGFYRERMVWIRNFETDNTTLFTDFVSPGNSERREGVVNDDTHIVLLYRFPENFDELRLRVINVTNNVISNIALGASTFAEAYLNDGKIVVTAQRENDTQLFLIDATTGEIVNEETLTNTTIRGLVFGTEDDFYLFDSVQMQYRYDINGMNRLNVTETNFFASPNTFYEVRGTKVYSSFDYQQPSLFINGPQIYDLETNEVQRIDIQNAYARYALENELTGELRNTDFTYDPNTDAWLCNYVLANNATETYGVFKLTNDGEIIGVIETERFVSRFLRVE</sequence>
<name>A0A3M0G636_9FLAO</name>
<reference evidence="1 2" key="1">
    <citation type="submission" date="2018-10" db="EMBL/GenBank/DDBJ databases">
        <title>Dokdonia luteus sp. nov., isolated from sea water.</title>
        <authorList>
            <person name="Zhou L.Y."/>
            <person name="Du Z.J."/>
        </authorList>
    </citation>
    <scope>NUCLEOTIDE SEQUENCE [LARGE SCALE GENOMIC DNA]</scope>
    <source>
        <strain evidence="1 2">SH27</strain>
    </source>
</reference>
<keyword evidence="2" id="KW-1185">Reference proteome</keyword>
<protein>
    <recommendedName>
        <fullName evidence="3">DUF4221 domain-containing protein</fullName>
    </recommendedName>
</protein>
<dbReference type="PROSITE" id="PS51257">
    <property type="entry name" value="PROKAR_LIPOPROTEIN"/>
    <property type="match status" value="1"/>
</dbReference>
<dbReference type="AlphaFoldDB" id="A0A3M0G636"/>